<dbReference type="Pfam" id="PF07686">
    <property type="entry name" value="V-set"/>
    <property type="match status" value="1"/>
</dbReference>
<keyword evidence="2" id="KW-0812">Transmembrane</keyword>
<dbReference type="PROSITE" id="PS50835">
    <property type="entry name" value="IG_LIKE"/>
    <property type="match status" value="1"/>
</dbReference>
<evidence type="ECO:0000256" key="2">
    <source>
        <dbReference type="SAM" id="Phobius"/>
    </source>
</evidence>
<proteinExistence type="predicted"/>
<evidence type="ECO:0000313" key="6">
    <source>
        <dbReference type="RefSeq" id="XP_018538452.1"/>
    </source>
</evidence>
<protein>
    <submittedName>
        <fullName evidence="6">Uncharacterized protein LOC108887482 isoform X1</fullName>
    </submittedName>
</protein>
<evidence type="ECO:0000313" key="5">
    <source>
        <dbReference type="Proteomes" id="UP000694890"/>
    </source>
</evidence>
<dbReference type="KEGG" id="lcf:108887482"/>
<keyword evidence="2" id="KW-0472">Membrane</keyword>
<dbReference type="InterPro" id="IPR013783">
    <property type="entry name" value="Ig-like_fold"/>
</dbReference>
<feature type="region of interest" description="Disordered" evidence="1">
    <location>
        <begin position="252"/>
        <end position="321"/>
    </location>
</feature>
<sequence>MVEFRWIKMFLFLILVLPLRALTKQPPTSFIVRVGDKVTLPCENVRDDQDQCDGIKWLYSNSERTNGVDLVTFGKTGESGIFNSKPDSLSVTKTCSLVVKKVRVEDFGQYGCRWFKSGHFKDAVVYLSVVKMTEQKNRDQVTLNCSVWTYGQCTHTVKLLPGGNDVDEDNEDLETSQSDCWTSVSFTMSHSIYTNYQPLKCEVTDGYTDKVQQFTFSPQTSDWWWYIILAVGLAALLVTGVVLVKLKKNKGNNTQMDENMADPEDGVSYASINHNKNTNSKAQIRGSDDAVTYSTVKTPSSSAGASTDPSNLYATVSKPHE</sequence>
<feature type="domain" description="Ig-like" evidence="4">
    <location>
        <begin position="18"/>
        <end position="113"/>
    </location>
</feature>
<dbReference type="InterPro" id="IPR003599">
    <property type="entry name" value="Ig_sub"/>
</dbReference>
<dbReference type="AlphaFoldDB" id="A0AAJ7V725"/>
<dbReference type="InterPro" id="IPR007110">
    <property type="entry name" value="Ig-like_dom"/>
</dbReference>
<dbReference type="GeneID" id="108887482"/>
<dbReference type="Proteomes" id="UP000694890">
    <property type="component" value="Linkage group LG7_1"/>
</dbReference>
<keyword evidence="3" id="KW-0732">Signal</keyword>
<gene>
    <name evidence="6" type="primary">LOC108887482</name>
</gene>
<dbReference type="SMART" id="SM00409">
    <property type="entry name" value="IG"/>
    <property type="match status" value="1"/>
</dbReference>
<feature type="transmembrane region" description="Helical" evidence="2">
    <location>
        <begin position="223"/>
        <end position="246"/>
    </location>
</feature>
<evidence type="ECO:0000256" key="1">
    <source>
        <dbReference type="SAM" id="MobiDB-lite"/>
    </source>
</evidence>
<feature type="signal peptide" evidence="3">
    <location>
        <begin position="1"/>
        <end position="21"/>
    </location>
</feature>
<feature type="compositionally biased region" description="Polar residues" evidence="1">
    <location>
        <begin position="270"/>
        <end position="282"/>
    </location>
</feature>
<keyword evidence="2" id="KW-1133">Transmembrane helix</keyword>
<dbReference type="Gene3D" id="2.60.40.10">
    <property type="entry name" value="Immunoglobulins"/>
    <property type="match status" value="1"/>
</dbReference>
<evidence type="ECO:0000259" key="4">
    <source>
        <dbReference type="PROSITE" id="PS50835"/>
    </source>
</evidence>
<accession>A0AAJ7V725</accession>
<name>A0AAJ7V725_LATCA</name>
<reference evidence="6" key="1">
    <citation type="submission" date="2025-08" db="UniProtKB">
        <authorList>
            <consortium name="RefSeq"/>
        </authorList>
    </citation>
    <scope>IDENTIFICATION</scope>
    <source>
        <tissue evidence="6">Brain</tissue>
    </source>
</reference>
<dbReference type="SUPFAM" id="SSF48726">
    <property type="entry name" value="Immunoglobulin"/>
    <property type="match status" value="1"/>
</dbReference>
<feature type="compositionally biased region" description="Polar residues" evidence="1">
    <location>
        <begin position="292"/>
        <end position="314"/>
    </location>
</feature>
<evidence type="ECO:0000256" key="3">
    <source>
        <dbReference type="SAM" id="SignalP"/>
    </source>
</evidence>
<dbReference type="InterPro" id="IPR036179">
    <property type="entry name" value="Ig-like_dom_sf"/>
</dbReference>
<dbReference type="PANTHER" id="PTHR11422">
    <property type="entry name" value="T-CELL SURFACE GLYCOPROTEIN CD4"/>
    <property type="match status" value="1"/>
</dbReference>
<organism evidence="5 6">
    <name type="scientific">Lates calcarifer</name>
    <name type="common">Barramundi</name>
    <name type="synonym">Holocentrus calcarifer</name>
    <dbReference type="NCBI Taxonomy" id="8187"/>
    <lineage>
        <taxon>Eukaryota</taxon>
        <taxon>Metazoa</taxon>
        <taxon>Chordata</taxon>
        <taxon>Craniata</taxon>
        <taxon>Vertebrata</taxon>
        <taxon>Euteleostomi</taxon>
        <taxon>Actinopterygii</taxon>
        <taxon>Neopterygii</taxon>
        <taxon>Teleostei</taxon>
        <taxon>Neoteleostei</taxon>
        <taxon>Acanthomorphata</taxon>
        <taxon>Carangaria</taxon>
        <taxon>Carangaria incertae sedis</taxon>
        <taxon>Centropomidae</taxon>
        <taxon>Lates</taxon>
    </lineage>
</organism>
<dbReference type="RefSeq" id="XP_018538452.1">
    <property type="nucleotide sequence ID" value="XM_018682936.2"/>
</dbReference>
<feature type="chain" id="PRO_5042620289" evidence="3">
    <location>
        <begin position="22"/>
        <end position="321"/>
    </location>
</feature>
<dbReference type="InterPro" id="IPR013106">
    <property type="entry name" value="Ig_V-set"/>
</dbReference>